<sequence length="93" mass="10753">MRGSHDEKEEEEQEEKEKSGDGGAIWMKPWKRKVPGKQRSLRRKSDVGAKRNQSSRRRIIQQSDFSRLPARGDFPFGMQTNVHRVSARLSSSL</sequence>
<feature type="region of interest" description="Disordered" evidence="1">
    <location>
        <begin position="1"/>
        <end position="73"/>
    </location>
</feature>
<gene>
    <name evidence="2" type="ORF">K0M31_019226</name>
</gene>
<dbReference type="Proteomes" id="UP001177670">
    <property type="component" value="Unassembled WGS sequence"/>
</dbReference>
<comment type="caution">
    <text evidence="2">The sequence shown here is derived from an EMBL/GenBank/DDBJ whole genome shotgun (WGS) entry which is preliminary data.</text>
</comment>
<evidence type="ECO:0000256" key="1">
    <source>
        <dbReference type="SAM" id="MobiDB-lite"/>
    </source>
</evidence>
<dbReference type="AlphaFoldDB" id="A0AA40G1U0"/>
<reference evidence="2" key="1">
    <citation type="submission" date="2021-10" db="EMBL/GenBank/DDBJ databases">
        <title>Melipona bicolor Genome sequencing and assembly.</title>
        <authorList>
            <person name="Araujo N.S."/>
            <person name="Arias M.C."/>
        </authorList>
    </citation>
    <scope>NUCLEOTIDE SEQUENCE</scope>
    <source>
        <strain evidence="2">USP_2M_L1-L4_2017</strain>
        <tissue evidence="2">Whole body</tissue>
    </source>
</reference>
<protein>
    <submittedName>
        <fullName evidence="2">Uncharacterized protein</fullName>
    </submittedName>
</protein>
<proteinExistence type="predicted"/>
<evidence type="ECO:0000313" key="2">
    <source>
        <dbReference type="EMBL" id="KAK1129503.1"/>
    </source>
</evidence>
<accession>A0AA40G1U0</accession>
<name>A0AA40G1U0_9HYME</name>
<keyword evidence="3" id="KW-1185">Reference proteome</keyword>
<feature type="compositionally biased region" description="Basic residues" evidence="1">
    <location>
        <begin position="29"/>
        <end position="42"/>
    </location>
</feature>
<organism evidence="2 3">
    <name type="scientific">Melipona bicolor</name>
    <dbReference type="NCBI Taxonomy" id="60889"/>
    <lineage>
        <taxon>Eukaryota</taxon>
        <taxon>Metazoa</taxon>
        <taxon>Ecdysozoa</taxon>
        <taxon>Arthropoda</taxon>
        <taxon>Hexapoda</taxon>
        <taxon>Insecta</taxon>
        <taxon>Pterygota</taxon>
        <taxon>Neoptera</taxon>
        <taxon>Endopterygota</taxon>
        <taxon>Hymenoptera</taxon>
        <taxon>Apocrita</taxon>
        <taxon>Aculeata</taxon>
        <taxon>Apoidea</taxon>
        <taxon>Anthophila</taxon>
        <taxon>Apidae</taxon>
        <taxon>Melipona</taxon>
    </lineage>
</organism>
<evidence type="ECO:0000313" key="3">
    <source>
        <dbReference type="Proteomes" id="UP001177670"/>
    </source>
</evidence>
<dbReference type="EMBL" id="JAHYIQ010000008">
    <property type="protein sequence ID" value="KAK1129503.1"/>
    <property type="molecule type" value="Genomic_DNA"/>
</dbReference>